<accession>A0AAV4Y5L9</accession>
<evidence type="ECO:0000259" key="2">
    <source>
        <dbReference type="Pfam" id="PF01248"/>
    </source>
</evidence>
<gene>
    <name evidence="3" type="ORF">CEXT_61211</name>
</gene>
<proteinExistence type="predicted"/>
<dbReference type="Gene3D" id="3.30.1330.30">
    <property type="match status" value="1"/>
</dbReference>
<dbReference type="InterPro" id="IPR004038">
    <property type="entry name" value="Ribosomal_eL8/eL30/eS12/Gad45"/>
</dbReference>
<comment type="caution">
    <text evidence="3">The sequence shown here is derived from an EMBL/GenBank/DDBJ whole genome shotgun (WGS) entry which is preliminary data.</text>
</comment>
<protein>
    <recommendedName>
        <fullName evidence="2">Ribosomal protein eL8/eL30/eS12/Gadd45 domain-containing protein</fullName>
    </recommendedName>
</protein>
<feature type="coiled-coil region" evidence="1">
    <location>
        <begin position="112"/>
        <end position="139"/>
    </location>
</feature>
<dbReference type="AlphaFoldDB" id="A0AAV4Y5L9"/>
<dbReference type="Proteomes" id="UP001054945">
    <property type="component" value="Unassembled WGS sequence"/>
</dbReference>
<dbReference type="InterPro" id="IPR029064">
    <property type="entry name" value="Ribosomal_eL30-like_sf"/>
</dbReference>
<evidence type="ECO:0000313" key="3">
    <source>
        <dbReference type="EMBL" id="GIZ02310.1"/>
    </source>
</evidence>
<dbReference type="SUPFAM" id="SSF55315">
    <property type="entry name" value="L30e-like"/>
    <property type="match status" value="1"/>
</dbReference>
<keyword evidence="1" id="KW-0175">Coiled coil</keyword>
<keyword evidence="4" id="KW-1185">Reference proteome</keyword>
<name>A0AAV4Y5L9_CAEEX</name>
<dbReference type="EMBL" id="BPLR01018796">
    <property type="protein sequence ID" value="GIZ02310.1"/>
    <property type="molecule type" value="Genomic_DNA"/>
</dbReference>
<dbReference type="Pfam" id="PF01248">
    <property type="entry name" value="Ribosomal_L7Ae"/>
    <property type="match status" value="1"/>
</dbReference>
<feature type="domain" description="Ribosomal protein eL8/eL30/eS12/Gadd45" evidence="2">
    <location>
        <begin position="32"/>
        <end position="94"/>
    </location>
</feature>
<reference evidence="3 4" key="1">
    <citation type="submission" date="2021-06" db="EMBL/GenBank/DDBJ databases">
        <title>Caerostris extrusa draft genome.</title>
        <authorList>
            <person name="Kono N."/>
            <person name="Arakawa K."/>
        </authorList>
    </citation>
    <scope>NUCLEOTIDE SEQUENCE [LARGE SCALE GENOMIC DNA]</scope>
</reference>
<evidence type="ECO:0000256" key="1">
    <source>
        <dbReference type="SAM" id="Coils"/>
    </source>
</evidence>
<sequence length="212" mass="24291">MTKWGKKNKRKLDDFVYQKPKSQEYLFDNIIKEFSSVRKSNGLVVGTNEILRYLEKNKLAAVFLYSAKVSPPIYHSISQWCKVTDIPFIILQEKHNNILGSQFPKSLTYGIKKESLAALAVLDNLLKQLKDEQKKQKQAVGLCDTAPEKQLKKIVPKETECISIKKSSSCIEQHTSIYHHTHTHKPTSVKKNKHNIGEAVFLSFAEEEKVFS</sequence>
<organism evidence="3 4">
    <name type="scientific">Caerostris extrusa</name>
    <name type="common">Bark spider</name>
    <name type="synonym">Caerostris bankana</name>
    <dbReference type="NCBI Taxonomy" id="172846"/>
    <lineage>
        <taxon>Eukaryota</taxon>
        <taxon>Metazoa</taxon>
        <taxon>Ecdysozoa</taxon>
        <taxon>Arthropoda</taxon>
        <taxon>Chelicerata</taxon>
        <taxon>Arachnida</taxon>
        <taxon>Araneae</taxon>
        <taxon>Araneomorphae</taxon>
        <taxon>Entelegynae</taxon>
        <taxon>Araneoidea</taxon>
        <taxon>Araneidae</taxon>
        <taxon>Caerostris</taxon>
    </lineage>
</organism>
<evidence type="ECO:0000313" key="4">
    <source>
        <dbReference type="Proteomes" id="UP001054945"/>
    </source>
</evidence>